<dbReference type="RefSeq" id="WP_202973993.1">
    <property type="nucleotide sequence ID" value="NZ_NIDE01000006.1"/>
</dbReference>
<accession>A0A225DRK8</accession>
<dbReference type="Proteomes" id="UP000214646">
    <property type="component" value="Unassembled WGS sequence"/>
</dbReference>
<gene>
    <name evidence="2" type="ORF">FRUB_04611</name>
</gene>
<proteinExistence type="predicted"/>
<feature type="region of interest" description="Disordered" evidence="1">
    <location>
        <begin position="48"/>
        <end position="67"/>
    </location>
</feature>
<protein>
    <submittedName>
        <fullName evidence="2">Uncharacterized protein</fullName>
    </submittedName>
</protein>
<name>A0A225DRK8_9BACT</name>
<sequence length="67" mass="7490">MTVIENENETSTGNLKELGLPTMRRTFAAAANTARANEQTFEPYLRGLSHAEGSDRRENRIGRVLRA</sequence>
<organism evidence="2 3">
    <name type="scientific">Fimbriiglobus ruber</name>
    <dbReference type="NCBI Taxonomy" id="1908690"/>
    <lineage>
        <taxon>Bacteria</taxon>
        <taxon>Pseudomonadati</taxon>
        <taxon>Planctomycetota</taxon>
        <taxon>Planctomycetia</taxon>
        <taxon>Gemmatales</taxon>
        <taxon>Gemmataceae</taxon>
        <taxon>Fimbriiglobus</taxon>
    </lineage>
</organism>
<evidence type="ECO:0000313" key="3">
    <source>
        <dbReference type="Proteomes" id="UP000214646"/>
    </source>
</evidence>
<keyword evidence="3" id="KW-1185">Reference proteome</keyword>
<dbReference type="EMBL" id="NIDE01000006">
    <property type="protein sequence ID" value="OWK41248.1"/>
    <property type="molecule type" value="Genomic_DNA"/>
</dbReference>
<reference evidence="3" key="1">
    <citation type="submission" date="2017-06" db="EMBL/GenBank/DDBJ databases">
        <title>Genome analysis of Fimbriiglobus ruber SP5, the first member of the order Planctomycetales with confirmed chitinolytic capability.</title>
        <authorList>
            <person name="Ravin N.V."/>
            <person name="Rakitin A.L."/>
            <person name="Ivanova A.A."/>
            <person name="Beletsky A.V."/>
            <person name="Kulichevskaya I.S."/>
            <person name="Mardanov A.V."/>
            <person name="Dedysh S.N."/>
        </authorList>
    </citation>
    <scope>NUCLEOTIDE SEQUENCE [LARGE SCALE GENOMIC DNA]</scope>
    <source>
        <strain evidence="3">SP5</strain>
    </source>
</reference>
<dbReference type="AlphaFoldDB" id="A0A225DRK8"/>
<feature type="compositionally biased region" description="Basic and acidic residues" evidence="1">
    <location>
        <begin position="52"/>
        <end position="61"/>
    </location>
</feature>
<evidence type="ECO:0000256" key="1">
    <source>
        <dbReference type="SAM" id="MobiDB-lite"/>
    </source>
</evidence>
<comment type="caution">
    <text evidence="2">The sequence shown here is derived from an EMBL/GenBank/DDBJ whole genome shotgun (WGS) entry which is preliminary data.</text>
</comment>
<evidence type="ECO:0000313" key="2">
    <source>
        <dbReference type="EMBL" id="OWK41248.1"/>
    </source>
</evidence>